<gene>
    <name evidence="7" type="primary">opp4A</name>
    <name evidence="7" type="ORF">ACFPRA_14235</name>
</gene>
<accession>A0ABW0TLK7</accession>
<evidence type="ECO:0000256" key="1">
    <source>
        <dbReference type="ARBA" id="ARBA00004193"/>
    </source>
</evidence>
<evidence type="ECO:0000313" key="8">
    <source>
        <dbReference type="Proteomes" id="UP001596109"/>
    </source>
</evidence>
<comment type="caution">
    <text evidence="7">The sequence shown here is derived from an EMBL/GenBank/DDBJ whole genome shotgun (WGS) entry which is preliminary data.</text>
</comment>
<protein>
    <submittedName>
        <fullName evidence="7">Oligopeptide ABC transporter substrate-binding protein</fullName>
    </submittedName>
</protein>
<organism evidence="7 8">
    <name type="scientific">Sporosarcina soli</name>
    <dbReference type="NCBI Taxonomy" id="334736"/>
    <lineage>
        <taxon>Bacteria</taxon>
        <taxon>Bacillati</taxon>
        <taxon>Bacillota</taxon>
        <taxon>Bacilli</taxon>
        <taxon>Bacillales</taxon>
        <taxon>Caryophanaceae</taxon>
        <taxon>Sporosarcina</taxon>
    </lineage>
</organism>
<evidence type="ECO:0000256" key="4">
    <source>
        <dbReference type="ARBA" id="ARBA00022729"/>
    </source>
</evidence>
<dbReference type="InterPro" id="IPR030678">
    <property type="entry name" value="Peptide/Ni-bd"/>
</dbReference>
<dbReference type="PIRSF" id="PIRSF002741">
    <property type="entry name" value="MppA"/>
    <property type="match status" value="1"/>
</dbReference>
<dbReference type="InterPro" id="IPR039424">
    <property type="entry name" value="SBP_5"/>
</dbReference>
<dbReference type="NCBIfam" id="NF045467">
    <property type="entry name" value="Opp4A"/>
    <property type="match status" value="1"/>
</dbReference>
<dbReference type="CDD" id="cd08510">
    <property type="entry name" value="PBP2_Lactococcal_OppA_like"/>
    <property type="match status" value="1"/>
</dbReference>
<evidence type="ECO:0000256" key="2">
    <source>
        <dbReference type="ARBA" id="ARBA00005695"/>
    </source>
</evidence>
<dbReference type="Gene3D" id="3.10.105.10">
    <property type="entry name" value="Dipeptide-binding Protein, Domain 3"/>
    <property type="match status" value="1"/>
</dbReference>
<evidence type="ECO:0000313" key="7">
    <source>
        <dbReference type="EMBL" id="MFC5590062.1"/>
    </source>
</evidence>
<feature type="chain" id="PRO_5045771245" evidence="5">
    <location>
        <begin position="21"/>
        <end position="586"/>
    </location>
</feature>
<dbReference type="InterPro" id="IPR023765">
    <property type="entry name" value="SBP_5_CS"/>
</dbReference>
<sequence>MKKRRMLLMSSLLVIVANLAACSMQRGQAEERQVAPEFPLKVSNVLPAMEDGELTYALVSDTPFEGTLNRVFYSGSPDATVMQFFDESLLATDAEFLITNEGAATYEISDDNKTITLTIKDGVKWSDGEPVKASDLLYTYQLLGHPDYVGTRYTFMVSNVEGMPAYHNGETKEISGISVSEDEKTIAITFTEATPSMLSGIWTVPTPRHHIGDVMTGEVTIEDIVSSDKIRKNPIGFGPYKITKIVPGESVLYERNESYWRGRPALQSIVLKVVSSASILEVLKKGEADIASIPADQYENAKAIDNIEILADVDTSYTYIGFKLGKWDARTGENRLDPNAKLADKRVRQAMWHAMDTKTIGEVLYHGLRFPATSLILPIFKNFHDASVKGRPYNPEKAKALLDEAGFVDVDGDGFREDAEGNKLVLHFASMSGGEMAEPIAQYYIQNWADVGLNVKLVDGRLHEFNSFYDRVQADDPKIDLFQAAWGTGTDPDPAGLYGRQAAFNYSRYTSAKNDELLAAGTSEKAFDINYRRDIYNEWQQLMWEDVPIAPTDYRYSLIGVNKRVVNFSIDPASDYSLPWVWGVAE</sequence>
<dbReference type="RefSeq" id="WP_381435914.1">
    <property type="nucleotide sequence ID" value="NZ_JBHSNO010000007.1"/>
</dbReference>
<dbReference type="Pfam" id="PF00496">
    <property type="entry name" value="SBP_bac_5"/>
    <property type="match status" value="1"/>
</dbReference>
<comment type="similarity">
    <text evidence="2">Belongs to the bacterial solute-binding protein 5 family.</text>
</comment>
<dbReference type="PROSITE" id="PS01040">
    <property type="entry name" value="SBP_BACTERIAL_5"/>
    <property type="match status" value="1"/>
</dbReference>
<evidence type="ECO:0000256" key="3">
    <source>
        <dbReference type="ARBA" id="ARBA00022448"/>
    </source>
</evidence>
<keyword evidence="8" id="KW-1185">Reference proteome</keyword>
<dbReference type="InterPro" id="IPR050034">
    <property type="entry name" value="Opp4A"/>
</dbReference>
<keyword evidence="3" id="KW-0813">Transport</keyword>
<dbReference type="PANTHER" id="PTHR30290">
    <property type="entry name" value="PERIPLASMIC BINDING COMPONENT OF ABC TRANSPORTER"/>
    <property type="match status" value="1"/>
</dbReference>
<reference evidence="8" key="1">
    <citation type="journal article" date="2019" name="Int. J. Syst. Evol. Microbiol.">
        <title>The Global Catalogue of Microorganisms (GCM) 10K type strain sequencing project: providing services to taxonomists for standard genome sequencing and annotation.</title>
        <authorList>
            <consortium name="The Broad Institute Genomics Platform"/>
            <consortium name="The Broad Institute Genome Sequencing Center for Infectious Disease"/>
            <person name="Wu L."/>
            <person name="Ma J."/>
        </authorList>
    </citation>
    <scope>NUCLEOTIDE SEQUENCE [LARGE SCALE GENOMIC DNA]</scope>
    <source>
        <strain evidence="8">CGMCC 4.1434</strain>
    </source>
</reference>
<feature type="domain" description="Solute-binding protein family 5" evidence="6">
    <location>
        <begin position="103"/>
        <end position="499"/>
    </location>
</feature>
<evidence type="ECO:0000259" key="6">
    <source>
        <dbReference type="Pfam" id="PF00496"/>
    </source>
</evidence>
<proteinExistence type="inferred from homology"/>
<feature type="signal peptide" evidence="5">
    <location>
        <begin position="1"/>
        <end position="20"/>
    </location>
</feature>
<name>A0ABW0TLK7_9BACL</name>
<evidence type="ECO:0000256" key="5">
    <source>
        <dbReference type="SAM" id="SignalP"/>
    </source>
</evidence>
<dbReference type="InterPro" id="IPR000914">
    <property type="entry name" value="SBP_5_dom"/>
</dbReference>
<dbReference type="SUPFAM" id="SSF53850">
    <property type="entry name" value="Periplasmic binding protein-like II"/>
    <property type="match status" value="1"/>
</dbReference>
<keyword evidence="4 5" id="KW-0732">Signal</keyword>
<dbReference type="Proteomes" id="UP001596109">
    <property type="component" value="Unassembled WGS sequence"/>
</dbReference>
<dbReference type="PANTHER" id="PTHR30290:SF9">
    <property type="entry name" value="OLIGOPEPTIDE-BINDING PROTEIN APPA"/>
    <property type="match status" value="1"/>
</dbReference>
<dbReference type="EMBL" id="JBHSNO010000007">
    <property type="protein sequence ID" value="MFC5590062.1"/>
    <property type="molecule type" value="Genomic_DNA"/>
</dbReference>
<comment type="subcellular location">
    <subcellularLocation>
        <location evidence="1">Cell membrane</location>
        <topology evidence="1">Lipid-anchor</topology>
    </subcellularLocation>
</comment>
<dbReference type="Gene3D" id="3.40.190.10">
    <property type="entry name" value="Periplasmic binding protein-like II"/>
    <property type="match status" value="1"/>
</dbReference>